<keyword evidence="2" id="KW-1133">Transmembrane helix</keyword>
<dbReference type="Proteomes" id="UP000827092">
    <property type="component" value="Unassembled WGS sequence"/>
</dbReference>
<dbReference type="Gene3D" id="2.30.230.10">
    <property type="entry name" value="Lipovitellin, beta-sheet shell regions, chain A"/>
    <property type="match status" value="1"/>
</dbReference>
<dbReference type="InterPro" id="IPR015819">
    <property type="entry name" value="Lipid_transp_b-sht_shell"/>
</dbReference>
<keyword evidence="4" id="KW-1185">Reference proteome</keyword>
<reference evidence="3 4" key="1">
    <citation type="journal article" date="2022" name="Nat. Ecol. Evol.">
        <title>A masculinizing supergene underlies an exaggerated male reproductive morph in a spider.</title>
        <authorList>
            <person name="Hendrickx F."/>
            <person name="De Corte Z."/>
            <person name="Sonet G."/>
            <person name="Van Belleghem S.M."/>
            <person name="Kostlbacher S."/>
            <person name="Vangestel C."/>
        </authorList>
    </citation>
    <scope>NUCLEOTIDE SEQUENCE [LARGE SCALE GENOMIC DNA]</scope>
    <source>
        <strain evidence="3">W744_W776</strain>
    </source>
</reference>
<dbReference type="AlphaFoldDB" id="A0AAV6UV60"/>
<feature type="region of interest" description="Disordered" evidence="1">
    <location>
        <begin position="199"/>
        <end position="230"/>
    </location>
</feature>
<proteinExistence type="predicted"/>
<feature type="transmembrane region" description="Helical" evidence="2">
    <location>
        <begin position="61"/>
        <end position="82"/>
    </location>
</feature>
<dbReference type="SUPFAM" id="SSF56968">
    <property type="entry name" value="Lipovitellin-phosvitin complex, beta-sheet shell regions"/>
    <property type="match status" value="1"/>
</dbReference>
<name>A0AAV6UV60_9ARAC</name>
<evidence type="ECO:0000313" key="4">
    <source>
        <dbReference type="Proteomes" id="UP000827092"/>
    </source>
</evidence>
<feature type="compositionally biased region" description="Basic and acidic residues" evidence="1">
    <location>
        <begin position="204"/>
        <end position="228"/>
    </location>
</feature>
<keyword evidence="2" id="KW-0812">Transmembrane</keyword>
<evidence type="ECO:0008006" key="5">
    <source>
        <dbReference type="Google" id="ProtNLM"/>
    </source>
</evidence>
<evidence type="ECO:0000256" key="1">
    <source>
        <dbReference type="SAM" id="MobiDB-lite"/>
    </source>
</evidence>
<accession>A0AAV6UV60</accession>
<sequence length="574" mass="65976">MKVTNHDSEGSLKLTNRQLRRFSVALSSLSLRFLGFSLRPVPDLHIDYERSKEHYNLMLQALIRKMVLVHIVTLLFLTLTFGKGDVIYPKKHENQELATRIYCQVQEPQHFHYSSITELWGMMGGQIILEADITVRCIGDDQGGKFESDALKYRVQINNLQLTEKKVSNKESMIRHKRGAGEFFSRSWDQIKQFFKRVFKRKGREPEPPKPKPTESTDERRETPAREDLPEDFVISDSMYSTPFQFVQFANGSIPEIRFSENEIDNRVKNFKRHLVDAFSTQLNSKEKHNSILEKSIMGEHTSTYDVKVNNPAESLTLAGFGMPVKVEEPTVVVKKLVTERDILKLAPSEALNDREKMNLKVEQMQIFQGGRMISSSGFSSLILLPGSELARNRVRRDAEHDDEEDITSHLQTHSTFDIQLQVRERRSTRYSTELESDDTEYVTASRMAEQEVDSKTLKFAIQEKTTMDATAIFEHLLKGNHTEYDEIMQIIFETVEREVSMKKDKENGSVSSTLKKIFSREVMQEFCTTNFSLCKDFLQLLALAGGSEAENVSKTKCSVILKTSKRLSLITLK</sequence>
<comment type="caution">
    <text evidence="3">The sequence shown here is derived from an EMBL/GenBank/DDBJ whole genome shotgun (WGS) entry which is preliminary data.</text>
</comment>
<evidence type="ECO:0000313" key="3">
    <source>
        <dbReference type="EMBL" id="KAG8187697.1"/>
    </source>
</evidence>
<keyword evidence="2" id="KW-0472">Membrane</keyword>
<protein>
    <recommendedName>
        <fullName evidence="5">Vitellogenin domain-containing protein</fullName>
    </recommendedName>
</protein>
<dbReference type="InterPro" id="IPR015816">
    <property type="entry name" value="Vitellinogen_b-sht_N"/>
</dbReference>
<dbReference type="GO" id="GO:0005319">
    <property type="term" value="F:lipid transporter activity"/>
    <property type="evidence" value="ECO:0007669"/>
    <property type="project" value="InterPro"/>
</dbReference>
<dbReference type="EMBL" id="JAFNEN010000262">
    <property type="protein sequence ID" value="KAG8187697.1"/>
    <property type="molecule type" value="Genomic_DNA"/>
</dbReference>
<gene>
    <name evidence="3" type="ORF">JTE90_000163</name>
</gene>
<evidence type="ECO:0000256" key="2">
    <source>
        <dbReference type="SAM" id="Phobius"/>
    </source>
</evidence>
<organism evidence="3 4">
    <name type="scientific">Oedothorax gibbosus</name>
    <dbReference type="NCBI Taxonomy" id="931172"/>
    <lineage>
        <taxon>Eukaryota</taxon>
        <taxon>Metazoa</taxon>
        <taxon>Ecdysozoa</taxon>
        <taxon>Arthropoda</taxon>
        <taxon>Chelicerata</taxon>
        <taxon>Arachnida</taxon>
        <taxon>Araneae</taxon>
        <taxon>Araneomorphae</taxon>
        <taxon>Entelegynae</taxon>
        <taxon>Araneoidea</taxon>
        <taxon>Linyphiidae</taxon>
        <taxon>Erigoninae</taxon>
        <taxon>Oedothorax</taxon>
    </lineage>
</organism>